<dbReference type="OrthoDB" id="2220917at2"/>
<dbReference type="InterPro" id="IPR018674">
    <property type="entry name" value="DUF2142_membrane"/>
</dbReference>
<reference evidence="2 3" key="1">
    <citation type="submission" date="2015-09" db="EMBL/GenBank/DDBJ databases">
        <authorList>
            <consortium name="Pathogen Informatics"/>
        </authorList>
    </citation>
    <scope>NUCLEOTIDE SEQUENCE [LARGE SCALE GENOMIC DNA]</scope>
    <source>
        <strain evidence="2 3">2789STDY5834875</strain>
    </source>
</reference>
<feature type="transmembrane region" description="Helical" evidence="1">
    <location>
        <begin position="275"/>
        <end position="294"/>
    </location>
</feature>
<feature type="transmembrane region" description="Helical" evidence="1">
    <location>
        <begin position="43"/>
        <end position="63"/>
    </location>
</feature>
<feature type="transmembrane region" description="Helical" evidence="1">
    <location>
        <begin position="354"/>
        <end position="381"/>
    </location>
</feature>
<feature type="transmembrane region" description="Helical" evidence="1">
    <location>
        <begin position="124"/>
        <end position="142"/>
    </location>
</feature>
<proteinExistence type="predicted"/>
<sequence length="588" mass="66650">MAEVKVISKKKKLIVTFIIMLILVFLFNRAMYWTEFSTWKNKVMVAVISLTGVIGMPLFLTYVKSVSDYIDMFISNKINQIKALKDNRKKVLLYTALFVVIIIAAVLSEKLILSRISGSYSNHRMYFCIGAGILIFAIVLCGKIAYKRVEVIFAAAALIMGITYIMVSPRNLLVTWDDETHYLRSVSIADAFDNTKYNAESSFYDSQAATYLYSQGEITEEEYEAILNNVEYQYELKLTDIRFGSEIGKEFVAYIPAAAGIIMGRALGLSFFHTFMLSKMVILFTYVLVMYFAIKKLKNGKILLAVIGLSSTTMFMASTMSYDYWVIGFTTLGYSFFISELQNRDKKLEYRNMIMMNICFLLGIAPKAIYFVLMFVLLFMPKDKFVDKKQRKIYYTLIVGVAVFLMMTFLLPMLIGSSGTGDTRGGDAVNSTEQIKYILSNPGEYTGTLLNFLKEYLDLDYAEEFITSMAYMGYGMGTTITLMLMAVLMYIDRDEKKIKIPCVRGAYFFSAAVCIVLVATALYVSFTEVGANYIAGCQPRYLLPILFPTAYFIGVDGVQTKINKNVMTVVSISIMSYFFMAGMWNTCF</sequence>
<keyword evidence="1" id="KW-1133">Transmembrane helix</keyword>
<feature type="transmembrane region" description="Helical" evidence="1">
    <location>
        <begin position="12"/>
        <end position="31"/>
    </location>
</feature>
<feature type="transmembrane region" description="Helical" evidence="1">
    <location>
        <begin position="393"/>
        <end position="415"/>
    </location>
</feature>
<feature type="transmembrane region" description="Helical" evidence="1">
    <location>
        <begin position="471"/>
        <end position="491"/>
    </location>
</feature>
<evidence type="ECO:0000313" key="2">
    <source>
        <dbReference type="EMBL" id="CUQ78852.1"/>
    </source>
</evidence>
<accession>A0A174YYR4</accession>
<protein>
    <submittedName>
        <fullName evidence="2">Predicted membrane protein</fullName>
    </submittedName>
</protein>
<feature type="transmembrane region" description="Helical" evidence="1">
    <location>
        <begin position="565"/>
        <end position="584"/>
    </location>
</feature>
<feature type="transmembrane region" description="Helical" evidence="1">
    <location>
        <begin position="300"/>
        <end position="317"/>
    </location>
</feature>
<evidence type="ECO:0000313" key="3">
    <source>
        <dbReference type="Proteomes" id="UP000095621"/>
    </source>
</evidence>
<feature type="transmembrane region" description="Helical" evidence="1">
    <location>
        <begin position="503"/>
        <end position="526"/>
    </location>
</feature>
<keyword evidence="1" id="KW-0472">Membrane</keyword>
<dbReference type="Proteomes" id="UP000095621">
    <property type="component" value="Unassembled WGS sequence"/>
</dbReference>
<evidence type="ECO:0000256" key="1">
    <source>
        <dbReference type="SAM" id="Phobius"/>
    </source>
</evidence>
<organism evidence="2 3">
    <name type="scientific">Lachnospira eligens</name>
    <dbReference type="NCBI Taxonomy" id="39485"/>
    <lineage>
        <taxon>Bacteria</taxon>
        <taxon>Bacillati</taxon>
        <taxon>Bacillota</taxon>
        <taxon>Clostridia</taxon>
        <taxon>Lachnospirales</taxon>
        <taxon>Lachnospiraceae</taxon>
        <taxon>Lachnospira</taxon>
    </lineage>
</organism>
<dbReference type="EMBL" id="CZBU01000005">
    <property type="protein sequence ID" value="CUQ78852.1"/>
    <property type="molecule type" value="Genomic_DNA"/>
</dbReference>
<feature type="transmembrane region" description="Helical" evidence="1">
    <location>
        <begin position="91"/>
        <end position="112"/>
    </location>
</feature>
<gene>
    <name evidence="2" type="ORF">ERS852490_02504</name>
</gene>
<dbReference type="Pfam" id="PF09913">
    <property type="entry name" value="DUF2142"/>
    <property type="match status" value="1"/>
</dbReference>
<dbReference type="RefSeq" id="WP_055216264.1">
    <property type="nucleotide sequence ID" value="NZ_CZBU01000005.1"/>
</dbReference>
<name>A0A174YYR4_9FIRM</name>
<feature type="transmembrane region" description="Helical" evidence="1">
    <location>
        <begin position="149"/>
        <end position="167"/>
    </location>
</feature>
<keyword evidence="1" id="KW-0812">Transmembrane</keyword>
<dbReference type="AlphaFoldDB" id="A0A174YYR4"/>
<feature type="transmembrane region" description="Helical" evidence="1">
    <location>
        <begin position="541"/>
        <end position="558"/>
    </location>
</feature>